<proteinExistence type="predicted"/>
<feature type="transmembrane region" description="Helical" evidence="1">
    <location>
        <begin position="301"/>
        <end position="320"/>
    </location>
</feature>
<dbReference type="Proteomes" id="UP000319771">
    <property type="component" value="Unassembled WGS sequence"/>
</dbReference>
<evidence type="ECO:0000256" key="1">
    <source>
        <dbReference type="SAM" id="Phobius"/>
    </source>
</evidence>
<feature type="transmembrane region" description="Helical" evidence="1">
    <location>
        <begin position="326"/>
        <end position="343"/>
    </location>
</feature>
<evidence type="ECO:0000313" key="3">
    <source>
        <dbReference type="Proteomes" id="UP000319771"/>
    </source>
</evidence>
<reference evidence="2 3" key="1">
    <citation type="journal article" date="2019" name="Nat. Microbiol.">
        <title>Mediterranean grassland soil C-N compound turnover is dependent on rainfall and depth, and is mediated by genomically divergent microorganisms.</title>
        <authorList>
            <person name="Diamond S."/>
            <person name="Andeer P.F."/>
            <person name="Li Z."/>
            <person name="Crits-Christoph A."/>
            <person name="Burstein D."/>
            <person name="Anantharaman K."/>
            <person name="Lane K.R."/>
            <person name="Thomas B.C."/>
            <person name="Pan C."/>
            <person name="Northen T.R."/>
            <person name="Banfield J.F."/>
        </authorList>
    </citation>
    <scope>NUCLEOTIDE SEQUENCE [LARGE SCALE GENOMIC DNA]</scope>
    <source>
        <strain evidence="2">WS_11</strain>
    </source>
</reference>
<sequence>MTPARRFPWWLAAVVAAVGLAALYRGALQTGFLNDDYLFLEAARRQPLTASLTHLGAIGNYYRPLSRQVYFAVLTPLAGGSPGVFHLANAAVFAAALALLLDLLLACLPLAGALAGALYFALLPLQRVNLIWISCSQDLLSLAFVLAALALFRRRRDGWAGLAYLAALASKEAAFPLPVALAAWTLLCEPRGVEPPGRAALRGLARRLTPFAVIGAAWLGVVIAMRLREPATAGALRWAPGDFVAALAHELQSLLGLEHPAGVVRALWEHAPALVPLAPLAALALWLPARADARADLRRGTLAFAGLWLVAFALPIGPVAFGWKSYYYTLAAVGGAIVVGALLRRIDRWAWLGLTAALLWWHAGNSGVRAFAVDERPWTWTSHLTSFYFQRGAALSEALRRELRRSEPRPAPGTRFFFATLPPWAGFQMGSGALVRDLYRDTTLASYFYSQFSDTTAGSHPCRFLYWDGARLAPLYGANHDPWFQVGSDLLLFDRPAGAAHALRRGLATGRERTDDLYWLGWAELWRAHRDDAEAAWQAFGARDDRAAYDASMLAARDALLGGDTLTARRHLFVAIRSGVGRPEAHGALGELLLGRQLKYALLELKVAAFLDPRNLLARRDLTAGLERVRLDQAARRELESLVRFYPAWADDSTLSAVRRALDRRSGARAAVMEF</sequence>
<protein>
    <recommendedName>
        <fullName evidence="4">Glycosyltransferase RgtA/B/C/D-like domain-containing protein</fullName>
    </recommendedName>
</protein>
<keyword evidence="1" id="KW-0472">Membrane</keyword>
<feature type="transmembrane region" description="Helical" evidence="1">
    <location>
        <begin position="7"/>
        <end position="27"/>
    </location>
</feature>
<dbReference type="AlphaFoldDB" id="A0A538UE76"/>
<feature type="transmembrane region" description="Helical" evidence="1">
    <location>
        <begin position="208"/>
        <end position="227"/>
    </location>
</feature>
<comment type="caution">
    <text evidence="2">The sequence shown here is derived from an EMBL/GenBank/DDBJ whole genome shotgun (WGS) entry which is preliminary data.</text>
</comment>
<feature type="transmembrane region" description="Helical" evidence="1">
    <location>
        <begin position="270"/>
        <end position="289"/>
    </location>
</feature>
<gene>
    <name evidence="2" type="ORF">E6K81_00730</name>
</gene>
<organism evidence="2 3">
    <name type="scientific">Eiseniibacteriota bacterium</name>
    <dbReference type="NCBI Taxonomy" id="2212470"/>
    <lineage>
        <taxon>Bacteria</taxon>
        <taxon>Candidatus Eiseniibacteriota</taxon>
    </lineage>
</organism>
<evidence type="ECO:0008006" key="4">
    <source>
        <dbReference type="Google" id="ProtNLM"/>
    </source>
</evidence>
<name>A0A538UE76_UNCEI</name>
<evidence type="ECO:0000313" key="2">
    <source>
        <dbReference type="EMBL" id="TMQ74202.1"/>
    </source>
</evidence>
<feature type="transmembrane region" description="Helical" evidence="1">
    <location>
        <begin position="130"/>
        <end position="152"/>
    </location>
</feature>
<accession>A0A538UE76</accession>
<feature type="transmembrane region" description="Helical" evidence="1">
    <location>
        <begin position="90"/>
        <end position="123"/>
    </location>
</feature>
<dbReference type="EMBL" id="VBPB01000007">
    <property type="protein sequence ID" value="TMQ74202.1"/>
    <property type="molecule type" value="Genomic_DNA"/>
</dbReference>
<keyword evidence="1" id="KW-1133">Transmembrane helix</keyword>
<keyword evidence="1" id="KW-0812">Transmembrane</keyword>